<evidence type="ECO:0000313" key="2">
    <source>
        <dbReference type="EMBL" id="KAH0934622.1"/>
    </source>
</evidence>
<feature type="compositionally biased region" description="Polar residues" evidence="1">
    <location>
        <begin position="77"/>
        <end position="90"/>
    </location>
</feature>
<sequence length="193" mass="21174">VSLDESRSHPSPIVTITEKKTFAGTVTFNLDQASNFLRRRHHQTTPTNVNSTKKKEKQLNPKKLTEGTGRRRGKAWSTFTPQLNVASTSRGPEPATTELTEPPSPGDKTKQPQKAFHRTFLTTTAPLQQNQIHETTFFHSSGKAEEGGDVSKAKIEDFFGGAPVTARAHTRRPITGPEDGSAFLLSLLSLKLA</sequence>
<reference evidence="2 3" key="1">
    <citation type="submission" date="2021-05" db="EMBL/GenBank/DDBJ databases">
        <title>Genome Assembly of Synthetic Allotetraploid Brassica napus Reveals Homoeologous Exchanges between Subgenomes.</title>
        <authorList>
            <person name="Davis J.T."/>
        </authorList>
    </citation>
    <scope>NUCLEOTIDE SEQUENCE [LARGE SCALE GENOMIC DNA]</scope>
    <source>
        <strain evidence="3">cv. Da-Ae</strain>
        <tissue evidence="2">Seedling</tissue>
    </source>
</reference>
<dbReference type="EMBL" id="JAGKQM010000003">
    <property type="protein sequence ID" value="KAH0934622.1"/>
    <property type="molecule type" value="Genomic_DNA"/>
</dbReference>
<feature type="non-terminal residue" evidence="2">
    <location>
        <position position="1"/>
    </location>
</feature>
<name>A0ABQ8DZ22_BRANA</name>
<keyword evidence="3" id="KW-1185">Reference proteome</keyword>
<gene>
    <name evidence="2" type="ORF">HID58_011739</name>
</gene>
<evidence type="ECO:0000313" key="3">
    <source>
        <dbReference type="Proteomes" id="UP000824890"/>
    </source>
</evidence>
<protein>
    <submittedName>
        <fullName evidence="2">Uncharacterized protein</fullName>
    </submittedName>
</protein>
<comment type="caution">
    <text evidence="2">The sequence shown here is derived from an EMBL/GenBank/DDBJ whole genome shotgun (WGS) entry which is preliminary data.</text>
</comment>
<feature type="compositionally biased region" description="Basic and acidic residues" evidence="1">
    <location>
        <begin position="57"/>
        <end position="69"/>
    </location>
</feature>
<accession>A0ABQ8DZ22</accession>
<feature type="compositionally biased region" description="Low complexity" evidence="1">
    <location>
        <begin position="92"/>
        <end position="101"/>
    </location>
</feature>
<evidence type="ECO:0000256" key="1">
    <source>
        <dbReference type="SAM" id="MobiDB-lite"/>
    </source>
</evidence>
<organism evidence="2 3">
    <name type="scientific">Brassica napus</name>
    <name type="common">Rape</name>
    <dbReference type="NCBI Taxonomy" id="3708"/>
    <lineage>
        <taxon>Eukaryota</taxon>
        <taxon>Viridiplantae</taxon>
        <taxon>Streptophyta</taxon>
        <taxon>Embryophyta</taxon>
        <taxon>Tracheophyta</taxon>
        <taxon>Spermatophyta</taxon>
        <taxon>Magnoliopsida</taxon>
        <taxon>eudicotyledons</taxon>
        <taxon>Gunneridae</taxon>
        <taxon>Pentapetalae</taxon>
        <taxon>rosids</taxon>
        <taxon>malvids</taxon>
        <taxon>Brassicales</taxon>
        <taxon>Brassicaceae</taxon>
        <taxon>Brassiceae</taxon>
        <taxon>Brassica</taxon>
    </lineage>
</organism>
<proteinExistence type="predicted"/>
<feature type="region of interest" description="Disordered" evidence="1">
    <location>
        <begin position="39"/>
        <end position="111"/>
    </location>
</feature>
<dbReference type="Proteomes" id="UP000824890">
    <property type="component" value="Unassembled WGS sequence"/>
</dbReference>